<comment type="cofactor">
    <cofactor evidence="1">
        <name>Mn(2+)</name>
        <dbReference type="ChEBI" id="CHEBI:29035"/>
    </cofactor>
</comment>
<evidence type="ECO:0000256" key="6">
    <source>
        <dbReference type="ARBA" id="ARBA00022842"/>
    </source>
</evidence>
<feature type="compositionally biased region" description="Basic residues" evidence="7">
    <location>
        <begin position="705"/>
        <end position="720"/>
    </location>
</feature>
<proteinExistence type="inferred from homology"/>
<feature type="domain" description="PAP-associated" evidence="8">
    <location>
        <begin position="290"/>
        <end position="352"/>
    </location>
</feature>
<dbReference type="InterPro" id="IPR045862">
    <property type="entry name" value="Trf4-like"/>
</dbReference>
<keyword evidence="11" id="KW-1185">Reference proteome</keyword>
<evidence type="ECO:0000256" key="1">
    <source>
        <dbReference type="ARBA" id="ARBA00001936"/>
    </source>
</evidence>
<evidence type="ECO:0000256" key="7">
    <source>
        <dbReference type="SAM" id="MobiDB-lite"/>
    </source>
</evidence>
<dbReference type="Pfam" id="PF22600">
    <property type="entry name" value="MTPAP-like_central"/>
    <property type="match status" value="1"/>
</dbReference>
<evidence type="ECO:0000256" key="3">
    <source>
        <dbReference type="ARBA" id="ARBA00012388"/>
    </source>
</evidence>
<gene>
    <name evidence="10" type="ORF">PMEA_00028535</name>
</gene>
<name>A0AAU9VXM2_9CNID</name>
<evidence type="ECO:0000313" key="10">
    <source>
        <dbReference type="EMBL" id="CAH3042053.1"/>
    </source>
</evidence>
<feature type="region of interest" description="Disordered" evidence="7">
    <location>
        <begin position="654"/>
        <end position="720"/>
    </location>
</feature>
<evidence type="ECO:0000256" key="5">
    <source>
        <dbReference type="ARBA" id="ARBA00022723"/>
    </source>
</evidence>
<dbReference type="PANTHER" id="PTHR23092:SF15">
    <property type="entry name" value="INACTIVE NON-CANONICAL POLY(A) RNA POLYMERASE PROTEIN TRF4-2-RELATED"/>
    <property type="match status" value="1"/>
</dbReference>
<keyword evidence="6" id="KW-0460">Magnesium</keyword>
<feature type="compositionally biased region" description="Polar residues" evidence="7">
    <location>
        <begin position="661"/>
        <end position="670"/>
    </location>
</feature>
<organism evidence="10 11">
    <name type="scientific">Pocillopora meandrina</name>
    <dbReference type="NCBI Taxonomy" id="46732"/>
    <lineage>
        <taxon>Eukaryota</taxon>
        <taxon>Metazoa</taxon>
        <taxon>Cnidaria</taxon>
        <taxon>Anthozoa</taxon>
        <taxon>Hexacorallia</taxon>
        <taxon>Scleractinia</taxon>
        <taxon>Astrocoeniina</taxon>
        <taxon>Pocilloporidae</taxon>
        <taxon>Pocillopora</taxon>
    </lineage>
</organism>
<dbReference type="InterPro" id="IPR002058">
    <property type="entry name" value="PAP_assoc"/>
</dbReference>
<dbReference type="Pfam" id="PF03828">
    <property type="entry name" value="PAP_assoc"/>
    <property type="match status" value="1"/>
</dbReference>
<dbReference type="EMBL" id="CALNXJ010000006">
    <property type="protein sequence ID" value="CAH3042053.1"/>
    <property type="molecule type" value="Genomic_DNA"/>
</dbReference>
<dbReference type="GO" id="GO:0043634">
    <property type="term" value="P:polyadenylation-dependent ncRNA catabolic process"/>
    <property type="evidence" value="ECO:0007669"/>
    <property type="project" value="TreeGrafter"/>
</dbReference>
<dbReference type="GO" id="GO:0005730">
    <property type="term" value="C:nucleolus"/>
    <property type="evidence" value="ECO:0007669"/>
    <property type="project" value="TreeGrafter"/>
</dbReference>
<dbReference type="AlphaFoldDB" id="A0AAU9VXM2"/>
<dbReference type="GO" id="GO:0031123">
    <property type="term" value="P:RNA 3'-end processing"/>
    <property type="evidence" value="ECO:0007669"/>
    <property type="project" value="TreeGrafter"/>
</dbReference>
<keyword evidence="5" id="KW-0479">Metal-binding</keyword>
<evidence type="ECO:0000256" key="2">
    <source>
        <dbReference type="ARBA" id="ARBA00008593"/>
    </source>
</evidence>
<dbReference type="SUPFAM" id="SSF81301">
    <property type="entry name" value="Nucleotidyltransferase"/>
    <property type="match status" value="1"/>
</dbReference>
<evidence type="ECO:0000259" key="8">
    <source>
        <dbReference type="Pfam" id="PF03828"/>
    </source>
</evidence>
<dbReference type="InterPro" id="IPR054708">
    <property type="entry name" value="MTPAP-like_central"/>
</dbReference>
<accession>A0AAU9VXM2</accession>
<dbReference type="InterPro" id="IPR043519">
    <property type="entry name" value="NT_sf"/>
</dbReference>
<dbReference type="Gene3D" id="1.10.1410.10">
    <property type="match status" value="1"/>
</dbReference>
<feature type="domain" description="Poly(A) RNA polymerase mitochondrial-like central palm" evidence="9">
    <location>
        <begin position="102"/>
        <end position="228"/>
    </location>
</feature>
<feature type="compositionally biased region" description="Low complexity" evidence="7">
    <location>
        <begin position="671"/>
        <end position="704"/>
    </location>
</feature>
<dbReference type="GO" id="GO:1990817">
    <property type="term" value="F:poly(A) RNA polymerase activity"/>
    <property type="evidence" value="ECO:0007669"/>
    <property type="project" value="UniProtKB-EC"/>
</dbReference>
<dbReference type="FunFam" id="1.10.1410.10:FF:000003">
    <property type="entry name" value="non-canonical poly(A) RNA polymerase PAPD7"/>
    <property type="match status" value="1"/>
</dbReference>
<evidence type="ECO:0000256" key="4">
    <source>
        <dbReference type="ARBA" id="ARBA00022679"/>
    </source>
</evidence>
<dbReference type="FunFam" id="3.30.460.10:FF:000006">
    <property type="entry name" value="non-canonical poly(A) RNA polymerase PAPD5"/>
    <property type="match status" value="1"/>
</dbReference>
<dbReference type="SUPFAM" id="SSF81631">
    <property type="entry name" value="PAP/OAS1 substrate-binding domain"/>
    <property type="match status" value="1"/>
</dbReference>
<dbReference type="PANTHER" id="PTHR23092">
    <property type="entry name" value="POLY(A) RNA POLYMERASE"/>
    <property type="match status" value="1"/>
</dbReference>
<comment type="caution">
    <text evidence="10">The sequence shown here is derived from an EMBL/GenBank/DDBJ whole genome shotgun (WGS) entry which is preliminary data.</text>
</comment>
<evidence type="ECO:0000259" key="9">
    <source>
        <dbReference type="Pfam" id="PF22600"/>
    </source>
</evidence>
<sequence length="720" mass="80316">MFCPLMMDPRIGWIQPEQKGPAHDTWTAVLEDVTSPTMVDNHRSREYIPLNRKNTFNEEVESTKLNNLINSDKIHVTKKKRVENQTPWWSKDKSYPDGLVGLHEEILDFYNFMKPRTAEHTMRQEVIARVQEVIRRLWPTADVEVYGSFRTGLYLPTSDIDIVVFGNWERLPLWTLEQALTANKIAEASSMKVLDKASVPIIKLTDQKTNVKVDISFNVPAGLKAAEFVKDQIEIFPCLPPLVLVLKQFLLQRELNEVFTGGISSYSLILMAISFLQNHKRNEGRTLINNLGVLLIEFFELYGRNFNYTNVGIRVKDGGTYFSKQEVLHSMDDVFNQSCALLCIEDPFTPGNYIGKSSYKFMEVKQAFEYAYDVLSKQVLKEDSYSHDRNSERPEQEGAGHLSRIVRVTDDVVEYRDWVARVWPSYDVPLIAEVSQSPPTYASIANRHVQPETPGITSLDVINKSATWPLGRSQLNVVTLVSENEKVTDKEEEPLVRHTSADSLFTLAGGIEMKVNKNSVWSATSVRKLADSLAQDNIAKKRMSSETKPANSLRHLKPTITAIPSSVSTSSSSPVTSYSGAIKQSLTPSLKQTIGTPAKASVVDSSSKLKAVAVVGPLSSGSPKKAEEQKTCASNNNNAVVSSPKLDCVTTRQLSKDNGMGKQSSPTIFLNSKKNNDNSNQNNNNNNNNNNNGKSYTNSGSKSSSKQKHGKSPKSKKGRS</sequence>
<protein>
    <recommendedName>
        <fullName evidence="3">polynucleotide adenylyltransferase</fullName>
        <ecNumber evidence="3">2.7.7.19</ecNumber>
    </recommendedName>
</protein>
<feature type="region of interest" description="Disordered" evidence="7">
    <location>
        <begin position="617"/>
        <end position="641"/>
    </location>
</feature>
<comment type="similarity">
    <text evidence="2">Belongs to the DNA polymerase type-B-like family.</text>
</comment>
<evidence type="ECO:0000313" key="11">
    <source>
        <dbReference type="Proteomes" id="UP001159428"/>
    </source>
</evidence>
<dbReference type="Proteomes" id="UP001159428">
    <property type="component" value="Unassembled WGS sequence"/>
</dbReference>
<dbReference type="Gene3D" id="3.30.460.10">
    <property type="entry name" value="Beta Polymerase, domain 2"/>
    <property type="match status" value="1"/>
</dbReference>
<dbReference type="GO" id="GO:0031499">
    <property type="term" value="C:TRAMP complex"/>
    <property type="evidence" value="ECO:0007669"/>
    <property type="project" value="TreeGrafter"/>
</dbReference>
<dbReference type="EC" id="2.7.7.19" evidence="3"/>
<dbReference type="GO" id="GO:0003729">
    <property type="term" value="F:mRNA binding"/>
    <property type="evidence" value="ECO:0007669"/>
    <property type="project" value="TreeGrafter"/>
</dbReference>
<dbReference type="GO" id="GO:0046872">
    <property type="term" value="F:metal ion binding"/>
    <property type="evidence" value="ECO:0007669"/>
    <property type="project" value="UniProtKB-KW"/>
</dbReference>
<dbReference type="CDD" id="cd05402">
    <property type="entry name" value="NT_PAP_TUTase"/>
    <property type="match status" value="1"/>
</dbReference>
<keyword evidence="4" id="KW-0808">Transferase</keyword>
<reference evidence="10 11" key="1">
    <citation type="submission" date="2022-05" db="EMBL/GenBank/DDBJ databases">
        <authorList>
            <consortium name="Genoscope - CEA"/>
            <person name="William W."/>
        </authorList>
    </citation>
    <scope>NUCLEOTIDE SEQUENCE [LARGE SCALE GENOMIC DNA]</scope>
</reference>